<dbReference type="InterPro" id="IPR017519">
    <property type="entry name" value="CHP03085"/>
</dbReference>
<dbReference type="NCBIfam" id="TIGR03083">
    <property type="entry name" value="maleylpyruvate isomerase family mycothiol-dependent enzyme"/>
    <property type="match status" value="1"/>
</dbReference>
<dbReference type="OrthoDB" id="3268903at2"/>
<evidence type="ECO:0008006" key="3">
    <source>
        <dbReference type="Google" id="ProtNLM"/>
    </source>
</evidence>
<dbReference type="eggNOG" id="COG0243">
    <property type="taxonomic scope" value="Bacteria"/>
</dbReference>
<dbReference type="KEGG" id="bcv:Bcav_2229"/>
<gene>
    <name evidence="1" type="ordered locus">Bcav_2229</name>
</gene>
<dbReference type="Proteomes" id="UP000007962">
    <property type="component" value="Chromosome"/>
</dbReference>
<evidence type="ECO:0000313" key="2">
    <source>
        <dbReference type="Proteomes" id="UP000007962"/>
    </source>
</evidence>
<dbReference type="InterPro" id="IPR017517">
    <property type="entry name" value="Maleyloyr_isom"/>
</dbReference>
<dbReference type="AlphaFoldDB" id="C5BV93"/>
<evidence type="ECO:0000313" key="1">
    <source>
        <dbReference type="EMBL" id="ACQ80480.1"/>
    </source>
</evidence>
<organism evidence="1 2">
    <name type="scientific">Beutenbergia cavernae (strain ATCC BAA-8 / DSM 12333 / CCUG 43141 / JCM 11478 / NBRC 16432 / NCIMB 13614 / HKI 0122)</name>
    <dbReference type="NCBI Taxonomy" id="471853"/>
    <lineage>
        <taxon>Bacteria</taxon>
        <taxon>Bacillati</taxon>
        <taxon>Actinomycetota</taxon>
        <taxon>Actinomycetes</taxon>
        <taxon>Micrococcales</taxon>
        <taxon>Beutenbergiaceae</taxon>
        <taxon>Beutenbergia</taxon>
    </lineage>
</organism>
<dbReference type="HOGENOM" id="CLU_1287934_0_0_11"/>
<dbReference type="RefSeq" id="WP_015882720.1">
    <property type="nucleotide sequence ID" value="NC_012669.1"/>
</dbReference>
<keyword evidence="2" id="KW-1185">Reference proteome</keyword>
<dbReference type="SUPFAM" id="SSF109854">
    <property type="entry name" value="DinB/YfiT-like putative metalloenzymes"/>
    <property type="match status" value="1"/>
</dbReference>
<accession>C5BV93</accession>
<dbReference type="InterPro" id="IPR034660">
    <property type="entry name" value="DinB/YfiT-like"/>
</dbReference>
<protein>
    <recommendedName>
        <fullName evidence="3">Mycothiol-dependent maleylpyruvate isomerase metal-binding domain-containing protein</fullName>
    </recommendedName>
</protein>
<dbReference type="STRING" id="471853.Bcav_2229"/>
<dbReference type="NCBIfam" id="TIGR03085">
    <property type="entry name" value="TIGR03085 family metal-binding protein"/>
    <property type="match status" value="1"/>
</dbReference>
<name>C5BV93_BEUC1</name>
<proteinExistence type="predicted"/>
<dbReference type="EMBL" id="CP001618">
    <property type="protein sequence ID" value="ACQ80480.1"/>
    <property type="molecule type" value="Genomic_DNA"/>
</dbReference>
<sequence>MPTPRETLADALLAAGPDAPTLCEGWRTRHLAAHIVLRERRPWTMAGASGGPLADWTERQVQTTGDDAALPDAYAELVGRVAAGPGAILTRLTDGGNVLEFLVHAEDVLRGERVPDAPRLLDDELESRLFRSVSRFGRFTYRRRGVGVIMRVPDGPRAVVVRGAESVVLTGTPVELALHATGRERAALVDVDGPADAVARFTSPADA</sequence>
<reference evidence="1 2" key="1">
    <citation type="journal article" date="2009" name="Stand. Genomic Sci.">
        <title>Complete genome sequence of Beutenbergia cavernae type strain (HKI 0122).</title>
        <authorList>
            <person name="Land M."/>
            <person name="Pukall R."/>
            <person name="Abt B."/>
            <person name="Goker M."/>
            <person name="Rohde M."/>
            <person name="Glavina Del Rio T."/>
            <person name="Tice H."/>
            <person name="Copeland A."/>
            <person name="Cheng J.F."/>
            <person name="Lucas S."/>
            <person name="Chen F."/>
            <person name="Nolan M."/>
            <person name="Bruce D."/>
            <person name="Goodwin L."/>
            <person name="Pitluck S."/>
            <person name="Ivanova N."/>
            <person name="Mavromatis K."/>
            <person name="Ovchinnikova G."/>
            <person name="Pati A."/>
            <person name="Chen A."/>
            <person name="Palaniappan K."/>
            <person name="Hauser L."/>
            <person name="Chang Y.J."/>
            <person name="Jefferies C.C."/>
            <person name="Saunders E."/>
            <person name="Brettin T."/>
            <person name="Detter J.C."/>
            <person name="Han C."/>
            <person name="Chain P."/>
            <person name="Bristow J."/>
            <person name="Eisen J.A."/>
            <person name="Markowitz V."/>
            <person name="Hugenholtz P."/>
            <person name="Kyrpides N.C."/>
            <person name="Klenk H.P."/>
            <person name="Lapidus A."/>
        </authorList>
    </citation>
    <scope>NUCLEOTIDE SEQUENCE [LARGE SCALE GENOMIC DNA]</scope>
    <source>
        <strain evidence="2">ATCC BAA-8 / DSM 12333 / NBRC 16432</strain>
    </source>
</reference>